<dbReference type="HOGENOM" id="CLU_968906_0_0_10"/>
<dbReference type="KEGG" id="fae:FAES_2645"/>
<sequence length="287" mass="33625">MPETTSPLHDFYKQRASSLIERIEDARDHLTDEHVRRIRVGIKRLRSLYRLMEFIRPKQFKSRRHERAFRKLFKRAGQLRDIQLSQASIDTIPLRGTMAKRYARYLEKEEKKARKKLKKALKKFHKRDLKKADKLIQRIGVTVSPVKVDQRLRTYIDREAAAIEVLQQGGQSTENTHQMRKHLKALIEVGTLLIQLMPDDALEQLLTKAKQTQQQVGLWHDRVVWLSHLEAFIAADNEQPDDNTERLIARQHQTANRQEKRVDLLMDNLTTLLNGLAPWRAGAEPNV</sequence>
<evidence type="ECO:0000313" key="3">
    <source>
        <dbReference type="Proteomes" id="UP000011058"/>
    </source>
</evidence>
<keyword evidence="3" id="KW-1185">Reference proteome</keyword>
<dbReference type="PROSITE" id="PS51708">
    <property type="entry name" value="CHAD"/>
    <property type="match status" value="1"/>
</dbReference>
<evidence type="ECO:0000259" key="1">
    <source>
        <dbReference type="PROSITE" id="PS51708"/>
    </source>
</evidence>
<name>I0K951_9BACT</name>
<dbReference type="AlphaFoldDB" id="I0K951"/>
<dbReference type="InterPro" id="IPR038186">
    <property type="entry name" value="CHAD_dom_sf"/>
</dbReference>
<dbReference type="STRING" id="1166018.FAES_2645"/>
<reference evidence="2 3" key="1">
    <citation type="journal article" date="2012" name="J. Bacteriol.">
        <title>Genome Sequence of Fibrella aestuarina BUZ 2T, a Filamentous Marine Bacterium.</title>
        <authorList>
            <person name="Filippini M."/>
            <person name="Qi W."/>
            <person name="Blom J."/>
            <person name="Goesmann A."/>
            <person name="Smits T.H."/>
            <person name="Bagheri H.C."/>
        </authorList>
    </citation>
    <scope>NUCLEOTIDE SEQUENCE [LARGE SCALE GENOMIC DNA]</scope>
    <source>
        <strain evidence="3">BUZ 2T</strain>
    </source>
</reference>
<dbReference type="SMART" id="SM00880">
    <property type="entry name" value="CHAD"/>
    <property type="match status" value="1"/>
</dbReference>
<dbReference type="InterPro" id="IPR007899">
    <property type="entry name" value="CHAD_dom"/>
</dbReference>
<proteinExistence type="predicted"/>
<dbReference type="PANTHER" id="PTHR39339:SF1">
    <property type="entry name" value="CHAD DOMAIN-CONTAINING PROTEIN"/>
    <property type="match status" value="1"/>
</dbReference>
<accession>I0K951</accession>
<dbReference type="PATRIC" id="fig|1166018.3.peg.4409"/>
<dbReference type="eggNOG" id="ENOG5033P3T">
    <property type="taxonomic scope" value="Bacteria"/>
</dbReference>
<dbReference type="Gene3D" id="1.40.20.10">
    <property type="entry name" value="CHAD domain"/>
    <property type="match status" value="1"/>
</dbReference>
<organism evidence="2 3">
    <name type="scientific">Fibrella aestuarina BUZ 2</name>
    <dbReference type="NCBI Taxonomy" id="1166018"/>
    <lineage>
        <taxon>Bacteria</taxon>
        <taxon>Pseudomonadati</taxon>
        <taxon>Bacteroidota</taxon>
        <taxon>Cytophagia</taxon>
        <taxon>Cytophagales</taxon>
        <taxon>Spirosomataceae</taxon>
        <taxon>Fibrella</taxon>
    </lineage>
</organism>
<evidence type="ECO:0000313" key="2">
    <source>
        <dbReference type="EMBL" id="CCH00654.1"/>
    </source>
</evidence>
<dbReference type="EMBL" id="HE796683">
    <property type="protein sequence ID" value="CCH00654.1"/>
    <property type="molecule type" value="Genomic_DNA"/>
</dbReference>
<feature type="domain" description="CHAD" evidence="1">
    <location>
        <begin position="1"/>
        <end position="271"/>
    </location>
</feature>
<protein>
    <recommendedName>
        <fullName evidence="1">CHAD domain-containing protein</fullName>
    </recommendedName>
</protein>
<dbReference type="PANTHER" id="PTHR39339">
    <property type="entry name" value="SLR1444 PROTEIN"/>
    <property type="match status" value="1"/>
</dbReference>
<gene>
    <name evidence="2" type="ORF">FAES_2645</name>
</gene>
<dbReference type="Pfam" id="PF05235">
    <property type="entry name" value="CHAD"/>
    <property type="match status" value="1"/>
</dbReference>
<dbReference type="RefSeq" id="WP_015331753.1">
    <property type="nucleotide sequence ID" value="NC_020054.1"/>
</dbReference>
<dbReference type="Proteomes" id="UP000011058">
    <property type="component" value="Chromosome"/>
</dbReference>